<proteinExistence type="predicted"/>
<feature type="domain" description="Homeobox" evidence="7">
    <location>
        <begin position="107"/>
        <end position="154"/>
    </location>
</feature>
<dbReference type="Proteomes" id="UP000095280">
    <property type="component" value="Unplaced"/>
</dbReference>
<evidence type="ECO:0000256" key="2">
    <source>
        <dbReference type="ARBA" id="ARBA00023155"/>
    </source>
</evidence>
<keyword evidence="1 4" id="KW-0238">DNA-binding</keyword>
<protein>
    <submittedName>
        <fullName evidence="9">Homeobox domain-containing protein</fullName>
    </submittedName>
</protein>
<organism evidence="8 9">
    <name type="scientific">Macrostomum lignano</name>
    <dbReference type="NCBI Taxonomy" id="282301"/>
    <lineage>
        <taxon>Eukaryota</taxon>
        <taxon>Metazoa</taxon>
        <taxon>Spiralia</taxon>
        <taxon>Lophotrochozoa</taxon>
        <taxon>Platyhelminthes</taxon>
        <taxon>Rhabditophora</taxon>
        <taxon>Macrostomorpha</taxon>
        <taxon>Macrostomida</taxon>
        <taxon>Macrostomidae</taxon>
        <taxon>Macrostomum</taxon>
    </lineage>
</organism>
<reference evidence="9" key="1">
    <citation type="submission" date="2016-11" db="UniProtKB">
        <authorList>
            <consortium name="WormBaseParasite"/>
        </authorList>
    </citation>
    <scope>IDENTIFICATION</scope>
</reference>
<evidence type="ECO:0000256" key="4">
    <source>
        <dbReference type="PROSITE-ProRule" id="PRU00108"/>
    </source>
</evidence>
<keyword evidence="3 4" id="KW-0539">Nucleus</keyword>
<dbReference type="PANTHER" id="PTHR11636:SF70">
    <property type="entry name" value="INHIBITORY POU PROTEIN"/>
    <property type="match status" value="1"/>
</dbReference>
<comment type="subcellular location">
    <subcellularLocation>
        <location evidence="4 5">Nucleus</location>
    </subcellularLocation>
</comment>
<dbReference type="WBParaSite" id="snap_masked-unitig_25277-processed-gene-0.1-mRNA-1">
    <property type="protein sequence ID" value="snap_masked-unitig_25277-processed-gene-0.1-mRNA-1"/>
    <property type="gene ID" value="snap_masked-unitig_25277-processed-gene-0.1"/>
</dbReference>
<dbReference type="SMART" id="SM00389">
    <property type="entry name" value="HOX"/>
    <property type="match status" value="1"/>
</dbReference>
<evidence type="ECO:0000256" key="5">
    <source>
        <dbReference type="RuleBase" id="RU000682"/>
    </source>
</evidence>
<evidence type="ECO:0000256" key="6">
    <source>
        <dbReference type="SAM" id="MobiDB-lite"/>
    </source>
</evidence>
<evidence type="ECO:0000313" key="8">
    <source>
        <dbReference type="Proteomes" id="UP000095280"/>
    </source>
</evidence>
<dbReference type="CDD" id="cd00086">
    <property type="entry name" value="homeodomain"/>
    <property type="match status" value="1"/>
</dbReference>
<dbReference type="InterPro" id="IPR009057">
    <property type="entry name" value="Homeodomain-like_sf"/>
</dbReference>
<keyword evidence="8" id="KW-1185">Reference proteome</keyword>
<evidence type="ECO:0000313" key="9">
    <source>
        <dbReference type="WBParaSite" id="snap_masked-unitig_25277-processed-gene-0.1-mRNA-1"/>
    </source>
</evidence>
<dbReference type="AlphaFoldDB" id="A0A1I8JP49"/>
<dbReference type="PANTHER" id="PTHR11636">
    <property type="entry name" value="POU DOMAIN"/>
    <property type="match status" value="1"/>
</dbReference>
<sequence>MVGDACAVGPYGMPQLSQAPQPPVGELDYDPRELEAFAERFKQRRIKLGRHPGRRWQGAGQPGSCPGVGSLSQSTICRRCSRPGWRRAEHVAMERLKNPDFYGDGGLDKKRKRTSITDAEKRSLEAYFHVQPRPSSEKISQIAEKLNLKKNVVRTGPAACRCGGARVITQSRAYDRGIKHGRQRAEDQMGQRADGELGTAESERSEASERTCGCNAVGGCFELCRIYQNEASRFLGRPLQPHQARPAAAGPDWRININCFFLFQELTVRAAATEQLALPPPLIKRRTIFASSYRGGGQMQPCPQASAPGSLLLLLNNAASRGSQANLAAERRG</sequence>
<dbReference type="Gene3D" id="1.10.10.60">
    <property type="entry name" value="Homeodomain-like"/>
    <property type="match status" value="1"/>
</dbReference>
<evidence type="ECO:0000259" key="7">
    <source>
        <dbReference type="PROSITE" id="PS50071"/>
    </source>
</evidence>
<dbReference type="InterPro" id="IPR050255">
    <property type="entry name" value="POU_domain_TF"/>
</dbReference>
<dbReference type="InterPro" id="IPR000327">
    <property type="entry name" value="POU_dom"/>
</dbReference>
<dbReference type="Pfam" id="PF00046">
    <property type="entry name" value="Homeodomain"/>
    <property type="match status" value="1"/>
</dbReference>
<feature type="region of interest" description="Disordered" evidence="6">
    <location>
        <begin position="178"/>
        <end position="204"/>
    </location>
</feature>
<dbReference type="PROSITE" id="PS50071">
    <property type="entry name" value="HOMEOBOX_2"/>
    <property type="match status" value="1"/>
</dbReference>
<name>A0A1I8JP49_9PLAT</name>
<evidence type="ECO:0000256" key="1">
    <source>
        <dbReference type="ARBA" id="ARBA00023125"/>
    </source>
</evidence>
<feature type="DNA-binding region" description="Homeobox" evidence="4">
    <location>
        <begin position="109"/>
        <end position="155"/>
    </location>
</feature>
<dbReference type="GO" id="GO:0000981">
    <property type="term" value="F:DNA-binding transcription factor activity, RNA polymerase II-specific"/>
    <property type="evidence" value="ECO:0007669"/>
    <property type="project" value="TreeGrafter"/>
</dbReference>
<dbReference type="GO" id="GO:0000978">
    <property type="term" value="F:RNA polymerase II cis-regulatory region sequence-specific DNA binding"/>
    <property type="evidence" value="ECO:0007669"/>
    <property type="project" value="TreeGrafter"/>
</dbReference>
<dbReference type="SMART" id="SM00352">
    <property type="entry name" value="POU"/>
    <property type="match status" value="1"/>
</dbReference>
<dbReference type="InterPro" id="IPR001356">
    <property type="entry name" value="HD"/>
</dbReference>
<evidence type="ECO:0000256" key="3">
    <source>
        <dbReference type="ARBA" id="ARBA00023242"/>
    </source>
</evidence>
<accession>A0A1I8JP49</accession>
<dbReference type="SUPFAM" id="SSF46689">
    <property type="entry name" value="Homeodomain-like"/>
    <property type="match status" value="1"/>
</dbReference>
<keyword evidence="2 4" id="KW-0371">Homeobox</keyword>
<dbReference type="GO" id="GO:0005634">
    <property type="term" value="C:nucleus"/>
    <property type="evidence" value="ECO:0007669"/>
    <property type="project" value="UniProtKB-SubCell"/>
</dbReference>